<dbReference type="GO" id="GO:0003677">
    <property type="term" value="F:DNA binding"/>
    <property type="evidence" value="ECO:0007669"/>
    <property type="project" value="UniProtKB-KW"/>
</dbReference>
<dbReference type="SUPFAM" id="SSF46785">
    <property type="entry name" value="Winged helix' DNA-binding domain"/>
    <property type="match status" value="1"/>
</dbReference>
<dbReference type="PANTHER" id="PTHR30346">
    <property type="entry name" value="TRANSCRIPTIONAL DUAL REGULATOR HCAR-RELATED"/>
    <property type="match status" value="1"/>
</dbReference>
<sequence>MPDFTLRQLECFVAVADHATIAHAAGALHSSPSAVNTAVTELEKHLGEALLIRRRAHGVTLTTAGRALLPQARSLLAAARDLAPVTDGQVRGHFMLGIYSTLSASLLPAILDGFGRAHPRVEVDFTEGSGDELLAALDDGRVDAAILYDRDITGLPHTRALYQVRAHVLLPADHRLADAERVSLRELADDPFIQFDVAPAWQNTSALMAAAGVSPRVEYVTGNYELARSLVGRGLGYSVLVNRPASDTSHEGRKLVVRELDPAPESVAVVIAWPRGRALSRPMQAFLDWAPGRVAGPE</sequence>
<dbReference type="Gene3D" id="1.10.10.10">
    <property type="entry name" value="Winged helix-like DNA-binding domain superfamily/Winged helix DNA-binding domain"/>
    <property type="match status" value="1"/>
</dbReference>
<protein>
    <submittedName>
        <fullName evidence="7">LysR family transcriptional regulator</fullName>
    </submittedName>
</protein>
<dbReference type="InterPro" id="IPR000847">
    <property type="entry name" value="LysR_HTH_N"/>
</dbReference>
<dbReference type="Pfam" id="PF00126">
    <property type="entry name" value="HTH_1"/>
    <property type="match status" value="1"/>
</dbReference>
<evidence type="ECO:0000259" key="6">
    <source>
        <dbReference type="PROSITE" id="PS50931"/>
    </source>
</evidence>
<dbReference type="GO" id="GO:0003700">
    <property type="term" value="F:DNA-binding transcription factor activity"/>
    <property type="evidence" value="ECO:0007669"/>
    <property type="project" value="InterPro"/>
</dbReference>
<reference evidence="7 8" key="1">
    <citation type="submission" date="2018-11" db="EMBL/GenBank/DDBJ databases">
        <title>Draft genome sequence of Gordonia sp. RS15-1S isolated from rice stems.</title>
        <authorList>
            <person name="Muangham S."/>
        </authorList>
    </citation>
    <scope>NUCLEOTIDE SEQUENCE [LARGE SCALE GENOMIC DNA]</scope>
    <source>
        <strain evidence="7 8">RS15-1S</strain>
    </source>
</reference>
<dbReference type="OrthoDB" id="3461141at2"/>
<dbReference type="Pfam" id="PF03466">
    <property type="entry name" value="LysR_substrate"/>
    <property type="match status" value="1"/>
</dbReference>
<dbReference type="AlphaFoldDB" id="A0A3N4GDG1"/>
<dbReference type="Proteomes" id="UP000267536">
    <property type="component" value="Unassembled WGS sequence"/>
</dbReference>
<dbReference type="InterPro" id="IPR036390">
    <property type="entry name" value="WH_DNA-bd_sf"/>
</dbReference>
<accession>A0A3N4GDG1</accession>
<evidence type="ECO:0000256" key="1">
    <source>
        <dbReference type="ARBA" id="ARBA00009437"/>
    </source>
</evidence>
<evidence type="ECO:0000256" key="5">
    <source>
        <dbReference type="ARBA" id="ARBA00023163"/>
    </source>
</evidence>
<comment type="caution">
    <text evidence="7">The sequence shown here is derived from an EMBL/GenBank/DDBJ whole genome shotgun (WGS) entry which is preliminary data.</text>
</comment>
<evidence type="ECO:0000313" key="7">
    <source>
        <dbReference type="EMBL" id="RPA59397.1"/>
    </source>
</evidence>
<comment type="similarity">
    <text evidence="1">Belongs to the LysR transcriptional regulatory family.</text>
</comment>
<dbReference type="SUPFAM" id="SSF53850">
    <property type="entry name" value="Periplasmic binding protein-like II"/>
    <property type="match status" value="1"/>
</dbReference>
<dbReference type="PANTHER" id="PTHR30346:SF0">
    <property type="entry name" value="HCA OPERON TRANSCRIPTIONAL ACTIVATOR HCAR"/>
    <property type="match status" value="1"/>
</dbReference>
<keyword evidence="5" id="KW-0804">Transcription</keyword>
<gene>
    <name evidence="7" type="ORF">EF294_12910</name>
</gene>
<dbReference type="RefSeq" id="WP_123930459.1">
    <property type="nucleotide sequence ID" value="NZ_JBPSDP010000008.1"/>
</dbReference>
<dbReference type="PROSITE" id="PS50931">
    <property type="entry name" value="HTH_LYSR"/>
    <property type="match status" value="1"/>
</dbReference>
<name>A0A3N4GDG1_9ACTN</name>
<feature type="domain" description="HTH lysR-type" evidence="6">
    <location>
        <begin position="4"/>
        <end position="62"/>
    </location>
</feature>
<dbReference type="EMBL" id="RKMH01000009">
    <property type="protein sequence ID" value="RPA59397.1"/>
    <property type="molecule type" value="Genomic_DNA"/>
</dbReference>
<proteinExistence type="inferred from homology"/>
<keyword evidence="2" id="KW-0805">Transcription regulation</keyword>
<organism evidence="7 8">
    <name type="scientific">Gordonia oryzae</name>
    <dbReference type="NCBI Taxonomy" id="2487349"/>
    <lineage>
        <taxon>Bacteria</taxon>
        <taxon>Bacillati</taxon>
        <taxon>Actinomycetota</taxon>
        <taxon>Actinomycetes</taxon>
        <taxon>Mycobacteriales</taxon>
        <taxon>Gordoniaceae</taxon>
        <taxon>Gordonia</taxon>
    </lineage>
</organism>
<evidence type="ECO:0000256" key="2">
    <source>
        <dbReference type="ARBA" id="ARBA00023015"/>
    </source>
</evidence>
<dbReference type="Gene3D" id="3.40.190.10">
    <property type="entry name" value="Periplasmic binding protein-like II"/>
    <property type="match status" value="2"/>
</dbReference>
<evidence type="ECO:0000256" key="3">
    <source>
        <dbReference type="ARBA" id="ARBA00023125"/>
    </source>
</evidence>
<dbReference type="GO" id="GO:0032993">
    <property type="term" value="C:protein-DNA complex"/>
    <property type="evidence" value="ECO:0007669"/>
    <property type="project" value="TreeGrafter"/>
</dbReference>
<keyword evidence="3" id="KW-0238">DNA-binding</keyword>
<evidence type="ECO:0000313" key="8">
    <source>
        <dbReference type="Proteomes" id="UP000267536"/>
    </source>
</evidence>
<dbReference type="InterPro" id="IPR036388">
    <property type="entry name" value="WH-like_DNA-bd_sf"/>
</dbReference>
<evidence type="ECO:0000256" key="4">
    <source>
        <dbReference type="ARBA" id="ARBA00023159"/>
    </source>
</evidence>
<keyword evidence="8" id="KW-1185">Reference proteome</keyword>
<dbReference type="InterPro" id="IPR005119">
    <property type="entry name" value="LysR_subst-bd"/>
</dbReference>
<keyword evidence="4" id="KW-0010">Activator</keyword>